<gene>
    <name evidence="2" type="ORF">Ade02nite_57810</name>
</gene>
<feature type="domain" description="N-acetyltransferase" evidence="1">
    <location>
        <begin position="42"/>
        <end position="173"/>
    </location>
</feature>
<protein>
    <recommendedName>
        <fullName evidence="1">N-acetyltransferase domain-containing protein</fullName>
    </recommendedName>
</protein>
<dbReference type="SUPFAM" id="SSF55729">
    <property type="entry name" value="Acyl-CoA N-acyltransferases (Nat)"/>
    <property type="match status" value="1"/>
</dbReference>
<dbReference type="PROSITE" id="PS51186">
    <property type="entry name" value="GNAT"/>
    <property type="match status" value="1"/>
</dbReference>
<dbReference type="Gene3D" id="3.40.630.30">
    <property type="match status" value="1"/>
</dbReference>
<proteinExistence type="predicted"/>
<evidence type="ECO:0000313" key="3">
    <source>
        <dbReference type="Proteomes" id="UP000609879"/>
    </source>
</evidence>
<name>A0ABQ3YB35_9ACTN</name>
<evidence type="ECO:0000259" key="1">
    <source>
        <dbReference type="PROSITE" id="PS51186"/>
    </source>
</evidence>
<dbReference type="Proteomes" id="UP000609879">
    <property type="component" value="Unassembled WGS sequence"/>
</dbReference>
<sequence>MALDGVASVAGLAGLVRREQEVTWLTVPTVEPGRAAAAIEAAGLVVLKRSEKLMTVELGEQPRSAPPPGYRVESRVEDSVVRVEVLDREGDVGARGTMGVVGDDGIADRIETLPAHRRRGLGSAVMSALAEAAPARHGLLIASEDGQRLYARLGWRTVADVLIASTPGVTYPE</sequence>
<evidence type="ECO:0000313" key="2">
    <source>
        <dbReference type="EMBL" id="GID77140.1"/>
    </source>
</evidence>
<dbReference type="InterPro" id="IPR016181">
    <property type="entry name" value="Acyl_CoA_acyltransferase"/>
</dbReference>
<organism evidence="2 3">
    <name type="scientific">Paractinoplanes deccanensis</name>
    <dbReference type="NCBI Taxonomy" id="113561"/>
    <lineage>
        <taxon>Bacteria</taxon>
        <taxon>Bacillati</taxon>
        <taxon>Actinomycetota</taxon>
        <taxon>Actinomycetes</taxon>
        <taxon>Micromonosporales</taxon>
        <taxon>Micromonosporaceae</taxon>
        <taxon>Paractinoplanes</taxon>
    </lineage>
</organism>
<dbReference type="Pfam" id="PF13508">
    <property type="entry name" value="Acetyltransf_7"/>
    <property type="match status" value="1"/>
</dbReference>
<dbReference type="EMBL" id="BOMI01000115">
    <property type="protein sequence ID" value="GID77140.1"/>
    <property type="molecule type" value="Genomic_DNA"/>
</dbReference>
<comment type="caution">
    <text evidence="2">The sequence shown here is derived from an EMBL/GenBank/DDBJ whole genome shotgun (WGS) entry which is preliminary data.</text>
</comment>
<accession>A0ABQ3YB35</accession>
<reference evidence="2 3" key="1">
    <citation type="submission" date="2021-01" db="EMBL/GenBank/DDBJ databases">
        <title>Whole genome shotgun sequence of Actinoplanes deccanensis NBRC 13994.</title>
        <authorList>
            <person name="Komaki H."/>
            <person name="Tamura T."/>
        </authorList>
    </citation>
    <scope>NUCLEOTIDE SEQUENCE [LARGE SCALE GENOMIC DNA]</scope>
    <source>
        <strain evidence="2 3">NBRC 13994</strain>
    </source>
</reference>
<dbReference type="InterPro" id="IPR000182">
    <property type="entry name" value="GNAT_dom"/>
</dbReference>
<keyword evidence="3" id="KW-1185">Reference proteome</keyword>